<reference evidence="1" key="1">
    <citation type="journal article" date="2019" name="Microbiol. Resour. Announc.">
        <title>Draft Genomic Sequences of Streptomyces misionensis and Streptomyces albidoflavus, bacteria applied for phytopathogen biocontrol.</title>
        <authorList>
            <person name="Pylro V."/>
            <person name="Dias A."/>
            <person name="Andreote F."/>
            <person name="Varani A."/>
            <person name="Andreote C."/>
            <person name="Bernardo E."/>
            <person name="Martins T."/>
        </authorList>
    </citation>
    <scope>NUCLEOTIDE SEQUENCE [LARGE SCALE GENOMIC DNA]</scope>
    <source>
        <strain evidence="1">66</strain>
    </source>
</reference>
<dbReference type="SUPFAM" id="SSF55486">
    <property type="entry name" value="Metalloproteases ('zincins'), catalytic domain"/>
    <property type="match status" value="1"/>
</dbReference>
<accession>A0A5C6JZ68</accession>
<keyword evidence="2" id="KW-1185">Reference proteome</keyword>
<dbReference type="InterPro" id="IPR038555">
    <property type="entry name" value="Zincin_1_sf"/>
</dbReference>
<dbReference type="Pfam" id="PF06262">
    <property type="entry name" value="Zincin_1"/>
    <property type="match status" value="1"/>
</dbReference>
<gene>
    <name evidence="1" type="ORF">FRZ03_10530</name>
</gene>
<evidence type="ECO:0000313" key="1">
    <source>
        <dbReference type="EMBL" id="TWV53413.1"/>
    </source>
</evidence>
<dbReference type="RefSeq" id="WP_146464884.1">
    <property type="nucleotide sequence ID" value="NZ_VOGW01000058.1"/>
</dbReference>
<organism evidence="1 2">
    <name type="scientific">Streptomyces misionensis</name>
    <dbReference type="NCBI Taxonomy" id="67331"/>
    <lineage>
        <taxon>Bacteria</taxon>
        <taxon>Bacillati</taxon>
        <taxon>Actinomycetota</taxon>
        <taxon>Actinomycetes</taxon>
        <taxon>Kitasatosporales</taxon>
        <taxon>Streptomycetaceae</taxon>
        <taxon>Streptomyces</taxon>
    </lineage>
</organism>
<dbReference type="CDD" id="cd12952">
    <property type="entry name" value="MMP_ACEL2062"/>
    <property type="match status" value="1"/>
</dbReference>
<dbReference type="Proteomes" id="UP000320481">
    <property type="component" value="Unassembled WGS sequence"/>
</dbReference>
<protein>
    <submittedName>
        <fullName evidence="1">Metallopeptidase family protein</fullName>
    </submittedName>
</protein>
<dbReference type="AlphaFoldDB" id="A0A5C6JZ68"/>
<dbReference type="EMBL" id="VOGW01000058">
    <property type="protein sequence ID" value="TWV53413.1"/>
    <property type="molecule type" value="Genomic_DNA"/>
</dbReference>
<dbReference type="Gene3D" id="3.30.2010.20">
    <property type="match status" value="1"/>
</dbReference>
<proteinExistence type="predicted"/>
<name>A0A5C6JZ68_9ACTN</name>
<sequence length="116" mass="13036">MLEMTREEFEELVAEALDRIPPELTRLMDNVAVFVEDEPPAGDPDLLGLYEGTPLTERGEWYAGVLPDRITVYRGPTLRMCDTREDVVAEAEVTVVHEIAHHFGIDDARLHALGYG</sequence>
<dbReference type="InterPro" id="IPR010428">
    <property type="entry name" value="Zincin_1"/>
</dbReference>
<comment type="caution">
    <text evidence="1">The sequence shown here is derived from an EMBL/GenBank/DDBJ whole genome shotgun (WGS) entry which is preliminary data.</text>
</comment>
<evidence type="ECO:0000313" key="2">
    <source>
        <dbReference type="Proteomes" id="UP000320481"/>
    </source>
</evidence>